<feature type="transmembrane region" description="Helical" evidence="7">
    <location>
        <begin position="192"/>
        <end position="213"/>
    </location>
</feature>
<feature type="domain" description="VTT" evidence="8">
    <location>
        <begin position="94"/>
        <end position="210"/>
    </location>
</feature>
<keyword evidence="3 7" id="KW-1003">Cell membrane</keyword>
<dbReference type="PANTHER" id="PTHR12677">
    <property type="entry name" value="GOLGI APPARATUS MEMBRANE PROTEIN TVP38-RELATED"/>
    <property type="match status" value="1"/>
</dbReference>
<feature type="transmembrane region" description="Helical" evidence="7">
    <location>
        <begin position="160"/>
        <end position="180"/>
    </location>
</feature>
<protein>
    <recommendedName>
        <fullName evidence="7">TVP38/TMEM64 family membrane protein</fullName>
    </recommendedName>
</protein>
<proteinExistence type="inferred from homology"/>
<comment type="caution">
    <text evidence="9">The sequence shown here is derived from an EMBL/GenBank/DDBJ whole genome shotgun (WGS) entry which is preliminary data.</text>
</comment>
<keyword evidence="5 7" id="KW-1133">Transmembrane helix</keyword>
<keyword evidence="10" id="KW-1185">Reference proteome</keyword>
<dbReference type="Proteomes" id="UP001200110">
    <property type="component" value="Unassembled WGS sequence"/>
</dbReference>
<feature type="transmembrane region" description="Helical" evidence="7">
    <location>
        <begin position="42"/>
        <end position="62"/>
    </location>
</feature>
<evidence type="ECO:0000256" key="6">
    <source>
        <dbReference type="ARBA" id="ARBA00023136"/>
    </source>
</evidence>
<reference evidence="9 10" key="1">
    <citation type="submission" date="2022-01" db="EMBL/GenBank/DDBJ databases">
        <authorList>
            <person name="Huang Y."/>
        </authorList>
    </citation>
    <scope>NUCLEOTIDE SEQUENCE [LARGE SCALE GENOMIC DNA]</scope>
    <source>
        <strain evidence="9 10">HY366</strain>
    </source>
</reference>
<evidence type="ECO:0000313" key="9">
    <source>
        <dbReference type="EMBL" id="MCF8587930.1"/>
    </source>
</evidence>
<feature type="transmembrane region" description="Helical" evidence="7">
    <location>
        <begin position="106"/>
        <end position="131"/>
    </location>
</feature>
<dbReference type="Pfam" id="PF09335">
    <property type="entry name" value="VTT_dom"/>
    <property type="match status" value="1"/>
</dbReference>
<gene>
    <name evidence="9" type="ORF">L5G33_05520</name>
</gene>
<dbReference type="EMBL" id="JAKKOR010000003">
    <property type="protein sequence ID" value="MCF8587930.1"/>
    <property type="molecule type" value="Genomic_DNA"/>
</dbReference>
<comment type="similarity">
    <text evidence="2 7">Belongs to the TVP38/TMEM64 family.</text>
</comment>
<dbReference type="InterPro" id="IPR015414">
    <property type="entry name" value="TMEM64"/>
</dbReference>
<evidence type="ECO:0000256" key="1">
    <source>
        <dbReference type="ARBA" id="ARBA00004651"/>
    </source>
</evidence>
<evidence type="ECO:0000256" key="4">
    <source>
        <dbReference type="ARBA" id="ARBA00022692"/>
    </source>
</evidence>
<evidence type="ECO:0000256" key="5">
    <source>
        <dbReference type="ARBA" id="ARBA00022989"/>
    </source>
</evidence>
<comment type="subcellular location">
    <subcellularLocation>
        <location evidence="1 7">Cell membrane</location>
        <topology evidence="1 7">Multi-pass membrane protein</topology>
    </subcellularLocation>
</comment>
<organism evidence="9 10">
    <name type="scientific">Gordonia liuliyuniae</name>
    <dbReference type="NCBI Taxonomy" id="2911517"/>
    <lineage>
        <taxon>Bacteria</taxon>
        <taxon>Bacillati</taxon>
        <taxon>Actinomycetota</taxon>
        <taxon>Actinomycetes</taxon>
        <taxon>Mycobacteriales</taxon>
        <taxon>Gordoniaceae</taxon>
        <taxon>Gordonia</taxon>
    </lineage>
</organism>
<name>A0ABS9IQU1_9ACTN</name>
<evidence type="ECO:0000256" key="7">
    <source>
        <dbReference type="RuleBase" id="RU366058"/>
    </source>
</evidence>
<accession>A0ABS9IQU1</accession>
<evidence type="ECO:0000259" key="8">
    <source>
        <dbReference type="Pfam" id="PF09335"/>
    </source>
</evidence>
<keyword evidence="4 7" id="KW-0812">Transmembrane</keyword>
<feature type="transmembrane region" description="Helical" evidence="7">
    <location>
        <begin position="220"/>
        <end position="238"/>
    </location>
</feature>
<evidence type="ECO:0000313" key="10">
    <source>
        <dbReference type="Proteomes" id="UP001200110"/>
    </source>
</evidence>
<feature type="transmembrane region" description="Helical" evidence="7">
    <location>
        <begin position="74"/>
        <end position="94"/>
    </location>
</feature>
<keyword evidence="6 7" id="KW-0472">Membrane</keyword>
<dbReference type="PANTHER" id="PTHR12677:SF59">
    <property type="entry name" value="GOLGI APPARATUS MEMBRANE PROTEIN TVP38-RELATED"/>
    <property type="match status" value="1"/>
</dbReference>
<dbReference type="RefSeq" id="WP_236997149.1">
    <property type="nucleotide sequence ID" value="NZ_JAKKOR010000003.1"/>
</dbReference>
<sequence>MRPDAHGREGLTEEAVPLEGATGLNPLDGAATVGRSRATRRAVIGLIGVVVVLIGAYFVPLPSISLAREWSDSLGPWFAWVFFGVYTIACIAPLPRTPFTVAAGVLFGPALGFVGSLTAATLAAAVAFVLARRLGRARVAPLLAKPVVATVERRLERRGWLAVGSLRLIPVCPFALVNYVSGLSAVRPVPYLVASVVGTAPGTAAVVFLADALTGETHPAMVFVSGGLFAVGLVGLVIDARMPVNE</sequence>
<dbReference type="InterPro" id="IPR032816">
    <property type="entry name" value="VTT_dom"/>
</dbReference>
<evidence type="ECO:0000256" key="2">
    <source>
        <dbReference type="ARBA" id="ARBA00008640"/>
    </source>
</evidence>
<evidence type="ECO:0000256" key="3">
    <source>
        <dbReference type="ARBA" id="ARBA00022475"/>
    </source>
</evidence>